<evidence type="ECO:0000313" key="2">
    <source>
        <dbReference type="EMBL" id="MPM38006.1"/>
    </source>
</evidence>
<gene>
    <name evidence="2" type="ORF">SDC9_84629</name>
</gene>
<dbReference type="AlphaFoldDB" id="A0A644ZAT9"/>
<protein>
    <submittedName>
        <fullName evidence="2">Uncharacterized protein</fullName>
    </submittedName>
</protein>
<feature type="region of interest" description="Disordered" evidence="1">
    <location>
        <begin position="115"/>
        <end position="136"/>
    </location>
</feature>
<sequence length="197" mass="21624">MGRTEGRPVDVVGGVHHDHPPATAGDPRLDHERPPQGRSGRFRRHELGGQKRPGRGDPRQVQGIHGELLVLAEPGTTGSGDDHRDRGEQLGRHRDLGQLIGHGRDHEVRLQRCREGDESRHHGRIVGPGDDDRTGDMRGVHRLDVRADDHIVSVVAPGVITVEAGELLGEGAARRTTDSGDQDRLHTGLLSADRWRR</sequence>
<reference evidence="2" key="1">
    <citation type="submission" date="2019-08" db="EMBL/GenBank/DDBJ databases">
        <authorList>
            <person name="Kucharzyk K."/>
            <person name="Murdoch R.W."/>
            <person name="Higgins S."/>
            <person name="Loffler F."/>
        </authorList>
    </citation>
    <scope>NUCLEOTIDE SEQUENCE</scope>
</reference>
<feature type="compositionally biased region" description="Basic and acidic residues" evidence="1">
    <location>
        <begin position="45"/>
        <end position="58"/>
    </location>
</feature>
<evidence type="ECO:0000256" key="1">
    <source>
        <dbReference type="SAM" id="MobiDB-lite"/>
    </source>
</evidence>
<name>A0A644ZAT9_9ZZZZ</name>
<accession>A0A644ZAT9</accession>
<feature type="compositionally biased region" description="Basic and acidic residues" evidence="1">
    <location>
        <begin position="172"/>
        <end position="186"/>
    </location>
</feature>
<proteinExistence type="predicted"/>
<dbReference type="EMBL" id="VSSQ01008140">
    <property type="protein sequence ID" value="MPM38006.1"/>
    <property type="molecule type" value="Genomic_DNA"/>
</dbReference>
<feature type="region of interest" description="Disordered" evidence="1">
    <location>
        <begin position="1"/>
        <end position="61"/>
    </location>
</feature>
<organism evidence="2">
    <name type="scientific">bioreactor metagenome</name>
    <dbReference type="NCBI Taxonomy" id="1076179"/>
    <lineage>
        <taxon>unclassified sequences</taxon>
        <taxon>metagenomes</taxon>
        <taxon>ecological metagenomes</taxon>
    </lineage>
</organism>
<comment type="caution">
    <text evidence="2">The sequence shown here is derived from an EMBL/GenBank/DDBJ whole genome shotgun (WGS) entry which is preliminary data.</text>
</comment>
<feature type="region of interest" description="Disordered" evidence="1">
    <location>
        <begin position="172"/>
        <end position="197"/>
    </location>
</feature>